<comment type="similarity">
    <text evidence="10">Belongs to the PlsY family.</text>
</comment>
<gene>
    <name evidence="10" type="primary">plsY</name>
    <name evidence="11" type="ORF">V6243_15575</name>
</gene>
<name>A0ABU9GJJ6_COBMA</name>
<keyword evidence="5 10" id="KW-1133">Transmembrane helix</keyword>
<dbReference type="GeneID" id="43176620"/>
<proteinExistence type="inferred from homology"/>
<keyword evidence="6 10" id="KW-0443">Lipid metabolism</keyword>
<accession>A0ABU9GJJ6</accession>
<keyword evidence="9 10" id="KW-1208">Phospholipid metabolism</keyword>
<feature type="transmembrane region" description="Helical" evidence="10">
    <location>
        <begin position="187"/>
        <end position="209"/>
    </location>
</feature>
<dbReference type="Pfam" id="PF02660">
    <property type="entry name" value="G3P_acyltransf"/>
    <property type="match status" value="1"/>
</dbReference>
<keyword evidence="11" id="KW-0012">Acyltransferase</keyword>
<keyword evidence="3 10" id="KW-0808">Transferase</keyword>
<dbReference type="EMBL" id="JBAKAP010000021">
    <property type="protein sequence ID" value="MEL0618245.1"/>
    <property type="molecule type" value="Genomic_DNA"/>
</dbReference>
<keyword evidence="2 10" id="KW-0444">Lipid biosynthesis</keyword>
<protein>
    <recommendedName>
        <fullName evidence="10">Glycerol-3-phosphate acyltransferase</fullName>
    </recommendedName>
    <alternativeName>
        <fullName evidence="10">Acyl-PO4 G3P acyltransferase</fullName>
    </alternativeName>
    <alternativeName>
        <fullName evidence="10">Acyl-phosphate--glycerol-3-phosphate acyltransferase</fullName>
    </alternativeName>
    <alternativeName>
        <fullName evidence="10">G3P acyltransferase</fullName>
        <shortName evidence="10">GPAT</shortName>
        <ecNumber evidence="10">2.3.1.275</ecNumber>
    </alternativeName>
    <alternativeName>
        <fullName evidence="10">Lysophosphatidic acid synthase</fullName>
        <shortName evidence="10">LPA synthase</shortName>
    </alternativeName>
</protein>
<dbReference type="PANTHER" id="PTHR30309:SF0">
    <property type="entry name" value="GLYCEROL-3-PHOSPHATE ACYLTRANSFERASE-RELATED"/>
    <property type="match status" value="1"/>
</dbReference>
<keyword evidence="1 10" id="KW-1003">Cell membrane</keyword>
<evidence type="ECO:0000256" key="10">
    <source>
        <dbReference type="HAMAP-Rule" id="MF_01043"/>
    </source>
</evidence>
<comment type="catalytic activity">
    <reaction evidence="10">
        <text>an acyl phosphate + sn-glycerol 3-phosphate = a 1-acyl-sn-glycero-3-phosphate + phosphate</text>
        <dbReference type="Rhea" id="RHEA:34075"/>
        <dbReference type="ChEBI" id="CHEBI:43474"/>
        <dbReference type="ChEBI" id="CHEBI:57597"/>
        <dbReference type="ChEBI" id="CHEBI:57970"/>
        <dbReference type="ChEBI" id="CHEBI:59918"/>
        <dbReference type="EC" id="2.3.1.275"/>
    </reaction>
</comment>
<feature type="transmembrane region" description="Helical" evidence="10">
    <location>
        <begin position="38"/>
        <end position="58"/>
    </location>
</feature>
<feature type="transmembrane region" description="Helical" evidence="10">
    <location>
        <begin position="141"/>
        <end position="167"/>
    </location>
</feature>
<comment type="function">
    <text evidence="10">Catalyzes the transfer of an acyl group from acyl-phosphate (acyl-PO(4)) to glycerol-3-phosphate (G3P) to form lysophosphatidic acid (LPA). This enzyme utilizes acyl-phosphate as fatty acyl donor, but not acyl-CoA or acyl-ACP.</text>
</comment>
<dbReference type="EC" id="2.3.1.275" evidence="10"/>
<evidence type="ECO:0000256" key="4">
    <source>
        <dbReference type="ARBA" id="ARBA00022692"/>
    </source>
</evidence>
<dbReference type="InterPro" id="IPR003811">
    <property type="entry name" value="G3P_acylTferase_PlsY"/>
</dbReference>
<evidence type="ECO:0000256" key="3">
    <source>
        <dbReference type="ARBA" id="ARBA00022679"/>
    </source>
</evidence>
<keyword evidence="4 10" id="KW-0812">Transmembrane</keyword>
<dbReference type="SMART" id="SM01207">
    <property type="entry name" value="G3P_acyltransf"/>
    <property type="match status" value="1"/>
</dbReference>
<evidence type="ECO:0000256" key="8">
    <source>
        <dbReference type="ARBA" id="ARBA00023209"/>
    </source>
</evidence>
<dbReference type="GO" id="GO:0016746">
    <property type="term" value="F:acyltransferase activity"/>
    <property type="evidence" value="ECO:0007669"/>
    <property type="project" value="UniProtKB-KW"/>
</dbReference>
<feature type="transmembrane region" description="Helical" evidence="10">
    <location>
        <begin position="109"/>
        <end position="129"/>
    </location>
</feature>
<reference evidence="11 12" key="1">
    <citation type="submission" date="2024-02" db="EMBL/GenBank/DDBJ databases">
        <title>Bacteria isolated from the canopy kelp, Nereocystis luetkeana.</title>
        <authorList>
            <person name="Pfister C.A."/>
            <person name="Younker I.T."/>
            <person name="Light S.H."/>
        </authorList>
    </citation>
    <scope>NUCLEOTIDE SEQUENCE [LARGE SCALE GENOMIC DNA]</scope>
    <source>
        <strain evidence="11 12">TI.5.07</strain>
    </source>
</reference>
<dbReference type="HAMAP" id="MF_01043">
    <property type="entry name" value="PlsY"/>
    <property type="match status" value="1"/>
</dbReference>
<evidence type="ECO:0000256" key="7">
    <source>
        <dbReference type="ARBA" id="ARBA00023136"/>
    </source>
</evidence>
<dbReference type="PANTHER" id="PTHR30309">
    <property type="entry name" value="INNER MEMBRANE PROTEIN YGIH"/>
    <property type="match status" value="1"/>
</dbReference>
<comment type="subunit">
    <text evidence="10">Probably interacts with PlsX.</text>
</comment>
<evidence type="ECO:0000256" key="1">
    <source>
        <dbReference type="ARBA" id="ARBA00022475"/>
    </source>
</evidence>
<evidence type="ECO:0000256" key="9">
    <source>
        <dbReference type="ARBA" id="ARBA00023264"/>
    </source>
</evidence>
<keyword evidence="7 10" id="KW-0472">Membrane</keyword>
<evidence type="ECO:0000313" key="12">
    <source>
        <dbReference type="Proteomes" id="UP001378242"/>
    </source>
</evidence>
<sequence length="226" mass="23551">MRLSASDMADGAQRVMCGGGMLSDIIGWVATLAHWQQLSLLLALAYGGGSVLGAVWICQRLGLTDPRLAGSFNPGFSNVLRLHGAMPAALVLAFDATKGMPALWLGGEIALPAWALGLIGLAVLIGHSLPLWHRGHRGGKAVAAAFGVLLMLAPGVALSCAALWIGLAWRLRTAAIASLVSGLAAPLFSLWLAPEMSGVILVFASLIVVRHALNLRRLSDGSEPRL</sequence>
<evidence type="ECO:0000256" key="2">
    <source>
        <dbReference type="ARBA" id="ARBA00022516"/>
    </source>
</evidence>
<evidence type="ECO:0000256" key="5">
    <source>
        <dbReference type="ARBA" id="ARBA00022989"/>
    </source>
</evidence>
<evidence type="ECO:0000256" key="6">
    <source>
        <dbReference type="ARBA" id="ARBA00023098"/>
    </source>
</evidence>
<keyword evidence="8 10" id="KW-0594">Phospholipid biosynthesis</keyword>
<evidence type="ECO:0000313" key="11">
    <source>
        <dbReference type="EMBL" id="MEL0618245.1"/>
    </source>
</evidence>
<organism evidence="11 12">
    <name type="scientific">Cobetia marina</name>
    <name type="common">Deleya marina</name>
    <dbReference type="NCBI Taxonomy" id="28258"/>
    <lineage>
        <taxon>Bacteria</taxon>
        <taxon>Pseudomonadati</taxon>
        <taxon>Pseudomonadota</taxon>
        <taxon>Gammaproteobacteria</taxon>
        <taxon>Oceanospirillales</taxon>
        <taxon>Halomonadaceae</taxon>
        <taxon>Cobetia</taxon>
    </lineage>
</organism>
<keyword evidence="12" id="KW-1185">Reference proteome</keyword>
<comment type="pathway">
    <text evidence="10">Lipid metabolism; phospholipid metabolism.</text>
</comment>
<comment type="caution">
    <text evidence="11">The sequence shown here is derived from an EMBL/GenBank/DDBJ whole genome shotgun (WGS) entry which is preliminary data.</text>
</comment>
<dbReference type="Proteomes" id="UP001378242">
    <property type="component" value="Unassembled WGS sequence"/>
</dbReference>
<comment type="subcellular location">
    <subcellularLocation>
        <location evidence="10">Cell membrane</location>
        <topology evidence="10">Multi-pass membrane protein</topology>
    </subcellularLocation>
</comment>
<dbReference type="RefSeq" id="WP_240499643.1">
    <property type="nucleotide sequence ID" value="NZ_CP017114.1"/>
</dbReference>